<feature type="transmembrane region" description="Helical" evidence="1">
    <location>
        <begin position="17"/>
        <end position="35"/>
    </location>
</feature>
<comment type="caution">
    <text evidence="2">The sequence shown here is derived from an EMBL/GenBank/DDBJ whole genome shotgun (WGS) entry which is preliminary data.</text>
</comment>
<keyword evidence="1" id="KW-0812">Transmembrane</keyword>
<keyword evidence="1" id="KW-0472">Membrane</keyword>
<gene>
    <name evidence="2" type="ORF">WR25_03401</name>
</gene>
<evidence type="ECO:0000313" key="2">
    <source>
        <dbReference type="EMBL" id="PAV89471.1"/>
    </source>
</evidence>
<dbReference type="AlphaFoldDB" id="A0A2A2LTB9"/>
<proteinExistence type="predicted"/>
<sequence length="72" mass="8123">MRIPVLSCSSFPGLSHFLLQLVVFFELLSFALSSYKEYTARSGRRGSLSDGRNHQQQAPDNWLLLVDTPPKV</sequence>
<organism evidence="2 3">
    <name type="scientific">Diploscapter pachys</name>
    <dbReference type="NCBI Taxonomy" id="2018661"/>
    <lineage>
        <taxon>Eukaryota</taxon>
        <taxon>Metazoa</taxon>
        <taxon>Ecdysozoa</taxon>
        <taxon>Nematoda</taxon>
        <taxon>Chromadorea</taxon>
        <taxon>Rhabditida</taxon>
        <taxon>Rhabditina</taxon>
        <taxon>Rhabditomorpha</taxon>
        <taxon>Rhabditoidea</taxon>
        <taxon>Rhabditidae</taxon>
        <taxon>Diploscapter</taxon>
    </lineage>
</organism>
<protein>
    <submittedName>
        <fullName evidence="2">Uncharacterized protein</fullName>
    </submittedName>
</protein>
<evidence type="ECO:0000313" key="3">
    <source>
        <dbReference type="Proteomes" id="UP000218231"/>
    </source>
</evidence>
<dbReference type="Proteomes" id="UP000218231">
    <property type="component" value="Unassembled WGS sequence"/>
</dbReference>
<dbReference type="EMBL" id="LIAE01006451">
    <property type="protein sequence ID" value="PAV89471.1"/>
    <property type="molecule type" value="Genomic_DNA"/>
</dbReference>
<evidence type="ECO:0000256" key="1">
    <source>
        <dbReference type="SAM" id="Phobius"/>
    </source>
</evidence>
<accession>A0A2A2LTB9</accession>
<keyword evidence="3" id="KW-1185">Reference proteome</keyword>
<keyword evidence="1" id="KW-1133">Transmembrane helix</keyword>
<reference evidence="2 3" key="1">
    <citation type="journal article" date="2017" name="Curr. Biol.">
        <title>Genome architecture and evolution of a unichromosomal asexual nematode.</title>
        <authorList>
            <person name="Fradin H."/>
            <person name="Zegar C."/>
            <person name="Gutwein M."/>
            <person name="Lucas J."/>
            <person name="Kovtun M."/>
            <person name="Corcoran D."/>
            <person name="Baugh L.R."/>
            <person name="Kiontke K."/>
            <person name="Gunsalus K."/>
            <person name="Fitch D.H."/>
            <person name="Piano F."/>
        </authorList>
    </citation>
    <scope>NUCLEOTIDE SEQUENCE [LARGE SCALE GENOMIC DNA]</scope>
    <source>
        <strain evidence="2">PF1309</strain>
    </source>
</reference>
<name>A0A2A2LTB9_9BILA</name>